<dbReference type="Proteomes" id="UP000663838">
    <property type="component" value="Unassembled WGS sequence"/>
</dbReference>
<comment type="similarity">
    <text evidence="6">Belongs to the acetyltransferase family. NAA60 subfamily.</text>
</comment>
<evidence type="ECO:0000256" key="3">
    <source>
        <dbReference type="ARBA" id="ARBA00022829"/>
    </source>
</evidence>
<evidence type="ECO:0000256" key="9">
    <source>
        <dbReference type="ARBA" id="ARBA00048017"/>
    </source>
</evidence>
<evidence type="ECO:0000259" key="11">
    <source>
        <dbReference type="PROSITE" id="PS51186"/>
    </source>
</evidence>
<evidence type="ECO:0000256" key="1">
    <source>
        <dbReference type="ARBA" id="ARBA00013184"/>
    </source>
</evidence>
<comment type="catalytic activity">
    <reaction evidence="9">
        <text>L-lysyl-[protein] + acetyl-CoA = N(6)-acetyl-L-lysyl-[protein] + CoA + H(+)</text>
        <dbReference type="Rhea" id="RHEA:45948"/>
        <dbReference type="Rhea" id="RHEA-COMP:9752"/>
        <dbReference type="Rhea" id="RHEA-COMP:10731"/>
        <dbReference type="ChEBI" id="CHEBI:15378"/>
        <dbReference type="ChEBI" id="CHEBI:29969"/>
        <dbReference type="ChEBI" id="CHEBI:57287"/>
        <dbReference type="ChEBI" id="CHEBI:57288"/>
        <dbReference type="ChEBI" id="CHEBI:61930"/>
        <dbReference type="EC" id="2.3.1.48"/>
    </reaction>
</comment>
<evidence type="ECO:0000256" key="6">
    <source>
        <dbReference type="ARBA" id="ARBA00025774"/>
    </source>
</evidence>
<evidence type="ECO:0000256" key="10">
    <source>
        <dbReference type="ARBA" id="ARBA00048848"/>
    </source>
</evidence>
<dbReference type="SUPFAM" id="SSF55729">
    <property type="entry name" value="Acyl-CoA N-acyltransferases (Nat)"/>
    <property type="match status" value="1"/>
</dbReference>
<organism evidence="12 16">
    <name type="scientific">Rotaria socialis</name>
    <dbReference type="NCBI Taxonomy" id="392032"/>
    <lineage>
        <taxon>Eukaryota</taxon>
        <taxon>Metazoa</taxon>
        <taxon>Spiralia</taxon>
        <taxon>Gnathifera</taxon>
        <taxon>Rotifera</taxon>
        <taxon>Eurotatoria</taxon>
        <taxon>Bdelloidea</taxon>
        <taxon>Philodinida</taxon>
        <taxon>Philodinidae</taxon>
        <taxon>Rotaria</taxon>
    </lineage>
</organism>
<evidence type="ECO:0000256" key="8">
    <source>
        <dbReference type="ARBA" id="ARBA00026144"/>
    </source>
</evidence>
<gene>
    <name evidence="13" type="ORF">HFQ381_LOCUS97</name>
    <name evidence="12" type="ORF">LUA448_LOCUS27986</name>
    <name evidence="15" type="ORF">TOA249_LOCUS7292</name>
    <name evidence="14" type="ORF">TSG867_LOCUS6608</name>
</gene>
<dbReference type="EMBL" id="CAJOBQ010000248">
    <property type="protein sequence ID" value="CAF4306577.1"/>
    <property type="molecule type" value="Genomic_DNA"/>
</dbReference>
<accession>A0A818K056</accession>
<sequence length="288" mass="33904">MCRTTYPLSHVGLGTNSIRLRYHKYHYRNRRRMQISSSLSVSFDEVNTESFHILPNSNLSIVFRFLRPGDQSEVKTLCQDWFPIEYPDKWYDDIVQNKKYFALAACDTHTQNIVGIIVANILLLGHCNREDQQILNRNFTFTTSACYILTLGVIKQYRRQGLASILFENLLTTLTKYDTCKVIYLHVLFSNKQAIEFYESKLFQCRVHLPAYYLIKHEYLDAYCFARYINGGYPPYTFSGFLSNTWTCLMRANPCHLLYTIRNFVKNKFLDTNSYQRASSYKQISHII</sequence>
<feature type="domain" description="N-acetyltransferase" evidence="11">
    <location>
        <begin position="61"/>
        <end position="230"/>
    </location>
</feature>
<dbReference type="GO" id="GO:0004402">
    <property type="term" value="F:histone acetyltransferase activity"/>
    <property type="evidence" value="ECO:0007669"/>
    <property type="project" value="TreeGrafter"/>
</dbReference>
<comment type="catalytic activity">
    <reaction evidence="10">
        <text>N-terminal L-methionyl-[transmembrane protein] + acetyl-CoA = N-terminal N(alpha)-acetyl-L-methionyl-[transmembrane protein] + CoA + H(+)</text>
        <dbReference type="Rhea" id="RHEA:50604"/>
        <dbReference type="Rhea" id="RHEA-COMP:12745"/>
        <dbReference type="Rhea" id="RHEA-COMP:12746"/>
        <dbReference type="ChEBI" id="CHEBI:15378"/>
        <dbReference type="ChEBI" id="CHEBI:57287"/>
        <dbReference type="ChEBI" id="CHEBI:57288"/>
        <dbReference type="ChEBI" id="CHEBI:64731"/>
        <dbReference type="ChEBI" id="CHEBI:133414"/>
        <dbReference type="EC" id="2.3.1.259"/>
    </reaction>
</comment>
<dbReference type="InterPro" id="IPR045141">
    <property type="entry name" value="NAA60-like"/>
</dbReference>
<dbReference type="Pfam" id="PF00583">
    <property type="entry name" value="Acetyltransf_1"/>
    <property type="match status" value="1"/>
</dbReference>
<dbReference type="AlphaFoldDB" id="A0A818K056"/>
<proteinExistence type="inferred from homology"/>
<dbReference type="Proteomes" id="UP000663833">
    <property type="component" value="Unassembled WGS sequence"/>
</dbReference>
<dbReference type="EC" id="2.3.1.48" evidence="1"/>
<evidence type="ECO:0000256" key="5">
    <source>
        <dbReference type="ARBA" id="ARBA00023315"/>
    </source>
</evidence>
<dbReference type="GO" id="GO:0120518">
    <property type="term" value="F:protein N-terminal-methionine acetyltransferase activity"/>
    <property type="evidence" value="ECO:0007669"/>
    <property type="project" value="UniProtKB-EC"/>
</dbReference>
<dbReference type="PANTHER" id="PTHR14744">
    <property type="entry name" value="N-ALPHA-ACETYLTRANSFERASE 60"/>
    <property type="match status" value="1"/>
</dbReference>
<dbReference type="Gene3D" id="3.40.630.30">
    <property type="match status" value="1"/>
</dbReference>
<evidence type="ECO:0000313" key="14">
    <source>
        <dbReference type="EMBL" id="CAF4306577.1"/>
    </source>
</evidence>
<dbReference type="PANTHER" id="PTHR14744:SF15">
    <property type="entry name" value="N-ALPHA-ACETYLTRANSFERASE 60"/>
    <property type="match status" value="1"/>
</dbReference>
<evidence type="ECO:0000313" key="15">
    <source>
        <dbReference type="EMBL" id="CAF4552077.1"/>
    </source>
</evidence>
<dbReference type="EMBL" id="CAJOBO010000002">
    <property type="protein sequence ID" value="CAF4087189.1"/>
    <property type="molecule type" value="Genomic_DNA"/>
</dbReference>
<dbReference type="GO" id="GO:0000139">
    <property type="term" value="C:Golgi membrane"/>
    <property type="evidence" value="ECO:0007669"/>
    <property type="project" value="TreeGrafter"/>
</dbReference>
<comment type="caution">
    <text evidence="12">The sequence shown here is derived from an EMBL/GenBank/DDBJ whole genome shotgun (WGS) entry which is preliminary data.</text>
</comment>
<dbReference type="EMBL" id="CAJOBS010000324">
    <property type="protein sequence ID" value="CAF4552077.1"/>
    <property type="molecule type" value="Genomic_DNA"/>
</dbReference>
<dbReference type="EMBL" id="CAJNYD010003909">
    <property type="protein sequence ID" value="CAF3551555.1"/>
    <property type="molecule type" value="Genomic_DNA"/>
</dbReference>
<evidence type="ECO:0000256" key="2">
    <source>
        <dbReference type="ARBA" id="ARBA00022679"/>
    </source>
</evidence>
<dbReference type="Proteomes" id="UP000663862">
    <property type="component" value="Unassembled WGS sequence"/>
</dbReference>
<dbReference type="Proteomes" id="UP000663851">
    <property type="component" value="Unassembled WGS sequence"/>
</dbReference>
<keyword evidence="4" id="KW-0156">Chromatin regulator</keyword>
<dbReference type="EC" id="2.3.1.259" evidence="7"/>
<keyword evidence="5" id="KW-0012">Acyltransferase</keyword>
<evidence type="ECO:0000256" key="4">
    <source>
        <dbReference type="ARBA" id="ARBA00022853"/>
    </source>
</evidence>
<reference evidence="12" key="1">
    <citation type="submission" date="2021-02" db="EMBL/GenBank/DDBJ databases">
        <authorList>
            <person name="Nowell W R."/>
        </authorList>
    </citation>
    <scope>NUCLEOTIDE SEQUENCE</scope>
</reference>
<keyword evidence="3" id="KW-0159">Chromosome partition</keyword>
<evidence type="ECO:0000256" key="7">
    <source>
        <dbReference type="ARBA" id="ARBA00026111"/>
    </source>
</evidence>
<evidence type="ECO:0000313" key="12">
    <source>
        <dbReference type="EMBL" id="CAF3551555.1"/>
    </source>
</evidence>
<evidence type="ECO:0000313" key="13">
    <source>
        <dbReference type="EMBL" id="CAF4087189.1"/>
    </source>
</evidence>
<dbReference type="GO" id="GO:0007059">
    <property type="term" value="P:chromosome segregation"/>
    <property type="evidence" value="ECO:0007669"/>
    <property type="project" value="UniProtKB-KW"/>
</dbReference>
<dbReference type="CDD" id="cd04301">
    <property type="entry name" value="NAT_SF"/>
    <property type="match status" value="1"/>
</dbReference>
<evidence type="ECO:0000313" key="16">
    <source>
        <dbReference type="Proteomes" id="UP000663833"/>
    </source>
</evidence>
<keyword evidence="2" id="KW-0808">Transferase</keyword>
<dbReference type="PROSITE" id="PS51186">
    <property type="entry name" value="GNAT"/>
    <property type="match status" value="1"/>
</dbReference>
<protein>
    <recommendedName>
        <fullName evidence="8">N-alpha-acetyltransferase 60</fullName>
        <ecNumber evidence="7">2.3.1.259</ecNumber>
        <ecNumber evidence="1">2.3.1.48</ecNumber>
    </recommendedName>
</protein>
<name>A0A818K056_9BILA</name>
<dbReference type="InterPro" id="IPR016181">
    <property type="entry name" value="Acyl_CoA_acyltransferase"/>
</dbReference>
<dbReference type="InterPro" id="IPR000182">
    <property type="entry name" value="GNAT_dom"/>
</dbReference>